<keyword evidence="6" id="KW-0732">Signal</keyword>
<dbReference type="PANTHER" id="PTHR47359">
    <property type="entry name" value="PEPTIDOGLYCAN DL-ENDOPEPTIDASE CWLO"/>
    <property type="match status" value="1"/>
</dbReference>
<feature type="signal peptide" evidence="6">
    <location>
        <begin position="1"/>
        <end position="28"/>
    </location>
</feature>
<evidence type="ECO:0000256" key="4">
    <source>
        <dbReference type="ARBA" id="ARBA00022807"/>
    </source>
</evidence>
<comment type="caution">
    <text evidence="8">The sequence shown here is derived from an EMBL/GenBank/DDBJ whole genome shotgun (WGS) entry which is preliminary data.</text>
</comment>
<dbReference type="RefSeq" id="WP_246053244.1">
    <property type="nucleotide sequence ID" value="NZ_RJKE01000001.1"/>
</dbReference>
<dbReference type="PROSITE" id="PS51935">
    <property type="entry name" value="NLPC_P60"/>
    <property type="match status" value="1"/>
</dbReference>
<dbReference type="PANTHER" id="PTHR47359:SF3">
    <property type="entry name" value="NLP_P60 DOMAIN-CONTAINING PROTEIN-RELATED"/>
    <property type="match status" value="1"/>
</dbReference>
<evidence type="ECO:0000256" key="2">
    <source>
        <dbReference type="ARBA" id="ARBA00022670"/>
    </source>
</evidence>
<dbReference type="EMBL" id="RJKE01000001">
    <property type="protein sequence ID" value="ROO90356.1"/>
    <property type="molecule type" value="Genomic_DNA"/>
</dbReference>
<sequence length="314" mass="33956">MKHVRSRLLAIACGLLASSIVIPGTAHAEPDPMKKIEAIHEELETVSEEINGLKVKLKQAERAAKVARENAKRQQKAMEGAAERVGTLAATSYMSGGTATDQAFLLATSNDPQTFLDQSATLSYFANQDGTRVMTLLSAMQSANRAQKSADDRAKQVRDLKTQLTDRQDELKDQYTEIRDKIVREDPGKVVDIPPVPGAGKAAEALRYALGQLGKPYVWGAAGPSSYDCSGLVMWAYRQVGISLPHYTGSQWNAGTHISQDDLQPGDLVFFYSDLHHVGLYLGDGQMVHAPQTGDVVKIAPIAGRPFAGAVRLA</sequence>
<organism evidence="8 9">
    <name type="scientific">Actinocorallia herbida</name>
    <dbReference type="NCBI Taxonomy" id="58109"/>
    <lineage>
        <taxon>Bacteria</taxon>
        <taxon>Bacillati</taxon>
        <taxon>Actinomycetota</taxon>
        <taxon>Actinomycetes</taxon>
        <taxon>Streptosporangiales</taxon>
        <taxon>Thermomonosporaceae</taxon>
        <taxon>Actinocorallia</taxon>
    </lineage>
</organism>
<feature type="coiled-coil region" evidence="5">
    <location>
        <begin position="154"/>
        <end position="181"/>
    </location>
</feature>
<evidence type="ECO:0000256" key="3">
    <source>
        <dbReference type="ARBA" id="ARBA00022801"/>
    </source>
</evidence>
<feature type="coiled-coil region" evidence="5">
    <location>
        <begin position="36"/>
        <end position="84"/>
    </location>
</feature>
<dbReference type="AlphaFoldDB" id="A0A3N1DA28"/>
<protein>
    <submittedName>
        <fullName evidence="8">Cell wall-associated NlpC family hydrolase</fullName>
    </submittedName>
</protein>
<dbReference type="SUPFAM" id="SSF54001">
    <property type="entry name" value="Cysteine proteinases"/>
    <property type="match status" value="1"/>
</dbReference>
<reference evidence="8 9" key="1">
    <citation type="submission" date="2018-11" db="EMBL/GenBank/DDBJ databases">
        <title>Sequencing the genomes of 1000 actinobacteria strains.</title>
        <authorList>
            <person name="Klenk H.-P."/>
        </authorList>
    </citation>
    <scope>NUCLEOTIDE SEQUENCE [LARGE SCALE GENOMIC DNA]</scope>
    <source>
        <strain evidence="8 9">DSM 44254</strain>
    </source>
</reference>
<name>A0A3N1DA28_9ACTN</name>
<keyword evidence="3 8" id="KW-0378">Hydrolase</keyword>
<keyword evidence="4" id="KW-0788">Thiol protease</keyword>
<evidence type="ECO:0000313" key="8">
    <source>
        <dbReference type="EMBL" id="ROO90356.1"/>
    </source>
</evidence>
<accession>A0A3N1DA28</accession>
<keyword evidence="5" id="KW-0175">Coiled coil</keyword>
<dbReference type="InterPro" id="IPR051794">
    <property type="entry name" value="PG_Endopeptidase_C40"/>
</dbReference>
<comment type="similarity">
    <text evidence="1">Belongs to the peptidase C40 family.</text>
</comment>
<evidence type="ECO:0000259" key="7">
    <source>
        <dbReference type="PROSITE" id="PS51935"/>
    </source>
</evidence>
<dbReference type="Proteomes" id="UP000272400">
    <property type="component" value="Unassembled WGS sequence"/>
</dbReference>
<dbReference type="Gene3D" id="3.90.1720.10">
    <property type="entry name" value="endopeptidase domain like (from Nostoc punctiforme)"/>
    <property type="match status" value="1"/>
</dbReference>
<feature type="chain" id="PRO_5017953781" evidence="6">
    <location>
        <begin position="29"/>
        <end position="314"/>
    </location>
</feature>
<evidence type="ECO:0000256" key="1">
    <source>
        <dbReference type="ARBA" id="ARBA00007074"/>
    </source>
</evidence>
<feature type="domain" description="NlpC/P60" evidence="7">
    <location>
        <begin position="199"/>
        <end position="314"/>
    </location>
</feature>
<dbReference type="GO" id="GO:0006508">
    <property type="term" value="P:proteolysis"/>
    <property type="evidence" value="ECO:0007669"/>
    <property type="project" value="UniProtKB-KW"/>
</dbReference>
<dbReference type="InterPro" id="IPR000064">
    <property type="entry name" value="NLP_P60_dom"/>
</dbReference>
<proteinExistence type="inferred from homology"/>
<dbReference type="GO" id="GO:0008234">
    <property type="term" value="F:cysteine-type peptidase activity"/>
    <property type="evidence" value="ECO:0007669"/>
    <property type="project" value="UniProtKB-KW"/>
</dbReference>
<keyword evidence="2" id="KW-0645">Protease</keyword>
<evidence type="ECO:0000256" key="6">
    <source>
        <dbReference type="SAM" id="SignalP"/>
    </source>
</evidence>
<evidence type="ECO:0000313" key="9">
    <source>
        <dbReference type="Proteomes" id="UP000272400"/>
    </source>
</evidence>
<keyword evidence="9" id="KW-1185">Reference proteome</keyword>
<dbReference type="Pfam" id="PF00877">
    <property type="entry name" value="NLPC_P60"/>
    <property type="match status" value="1"/>
</dbReference>
<evidence type="ECO:0000256" key="5">
    <source>
        <dbReference type="SAM" id="Coils"/>
    </source>
</evidence>
<gene>
    <name evidence="8" type="ORF">EDD29_8080</name>
</gene>
<dbReference type="InterPro" id="IPR038765">
    <property type="entry name" value="Papain-like_cys_pep_sf"/>
</dbReference>